<dbReference type="Proteomes" id="UP001629113">
    <property type="component" value="Unassembled WGS sequence"/>
</dbReference>
<dbReference type="Gene3D" id="3.40.50.720">
    <property type="entry name" value="NAD(P)-binding Rossmann-like Domain"/>
    <property type="match status" value="1"/>
</dbReference>
<protein>
    <submittedName>
        <fullName evidence="4">Short chain dehydrogenase reductase</fullName>
    </submittedName>
</protein>
<dbReference type="PRINTS" id="PR00080">
    <property type="entry name" value="SDRFAMILY"/>
</dbReference>
<evidence type="ECO:0000256" key="2">
    <source>
        <dbReference type="ARBA" id="ARBA00023002"/>
    </source>
</evidence>
<dbReference type="InterPro" id="IPR002347">
    <property type="entry name" value="SDR_fam"/>
</dbReference>
<comment type="caution">
    <text evidence="4">The sequence shown here is derived from an EMBL/GenBank/DDBJ whole genome shotgun (WGS) entry which is preliminary data.</text>
</comment>
<sequence length="294" mass="31871">MAIPANSGYNFTNQLHNDIYAAINPTKSELSQPSKVVLITGAGRGIGRSIALRYAESGVACLILCARTMSQLEATEKDIEAINPDVRVRVFAIDVTDEQNVVSLAQTVREEEGRLDILVNNAGNSPPWAPIAETRVESYWQTFELNLKGIYLMLKSLLPLLAETVKKENIAVDVVNLTSIGANVLLPGASAYGVSKLAVSRLTEFVKLEYGEQGVNCFAVHPGGVPTELSNGIAPPELLTDTPDLAGGFVVWLTKGQRTWLSGRYVSATWDVAELLTMEDEIVAGEKLKVRMIV</sequence>
<evidence type="ECO:0000256" key="3">
    <source>
        <dbReference type="RuleBase" id="RU000363"/>
    </source>
</evidence>
<evidence type="ECO:0000256" key="1">
    <source>
        <dbReference type="ARBA" id="ARBA00006484"/>
    </source>
</evidence>
<proteinExistence type="inferred from homology"/>
<name>A0ABR4PED5_9HELO</name>
<accession>A0ABR4PED5</accession>
<dbReference type="EMBL" id="JBFCZG010000006">
    <property type="protein sequence ID" value="KAL3421386.1"/>
    <property type="molecule type" value="Genomic_DNA"/>
</dbReference>
<comment type="similarity">
    <text evidence="1 3">Belongs to the short-chain dehydrogenases/reductases (SDR) family.</text>
</comment>
<dbReference type="PRINTS" id="PR00081">
    <property type="entry name" value="GDHRDH"/>
</dbReference>
<dbReference type="SUPFAM" id="SSF51735">
    <property type="entry name" value="NAD(P)-binding Rossmann-fold domains"/>
    <property type="match status" value="1"/>
</dbReference>
<gene>
    <name evidence="4" type="ORF">PVAG01_07831</name>
</gene>
<dbReference type="PANTHER" id="PTHR42901">
    <property type="entry name" value="ALCOHOL DEHYDROGENASE"/>
    <property type="match status" value="1"/>
</dbReference>
<keyword evidence="5" id="KW-1185">Reference proteome</keyword>
<dbReference type="CDD" id="cd05233">
    <property type="entry name" value="SDR_c"/>
    <property type="match status" value="1"/>
</dbReference>
<dbReference type="PANTHER" id="PTHR42901:SF1">
    <property type="entry name" value="ALCOHOL DEHYDROGENASE"/>
    <property type="match status" value="1"/>
</dbReference>
<organism evidence="4 5">
    <name type="scientific">Phlyctema vagabunda</name>
    <dbReference type="NCBI Taxonomy" id="108571"/>
    <lineage>
        <taxon>Eukaryota</taxon>
        <taxon>Fungi</taxon>
        <taxon>Dikarya</taxon>
        <taxon>Ascomycota</taxon>
        <taxon>Pezizomycotina</taxon>
        <taxon>Leotiomycetes</taxon>
        <taxon>Helotiales</taxon>
        <taxon>Dermateaceae</taxon>
        <taxon>Phlyctema</taxon>
    </lineage>
</organism>
<dbReference type="Pfam" id="PF00106">
    <property type="entry name" value="adh_short"/>
    <property type="match status" value="1"/>
</dbReference>
<reference evidence="4 5" key="1">
    <citation type="submission" date="2024-06" db="EMBL/GenBank/DDBJ databases">
        <title>Complete genome of Phlyctema vagabunda strain 19-DSS-EL-015.</title>
        <authorList>
            <person name="Fiorenzani C."/>
        </authorList>
    </citation>
    <scope>NUCLEOTIDE SEQUENCE [LARGE SCALE GENOMIC DNA]</scope>
    <source>
        <strain evidence="4 5">19-DSS-EL-015</strain>
    </source>
</reference>
<keyword evidence="2" id="KW-0560">Oxidoreductase</keyword>
<evidence type="ECO:0000313" key="5">
    <source>
        <dbReference type="Proteomes" id="UP001629113"/>
    </source>
</evidence>
<dbReference type="InterPro" id="IPR036291">
    <property type="entry name" value="NAD(P)-bd_dom_sf"/>
</dbReference>
<evidence type="ECO:0000313" key="4">
    <source>
        <dbReference type="EMBL" id="KAL3421386.1"/>
    </source>
</evidence>